<dbReference type="InterPro" id="IPR050317">
    <property type="entry name" value="Plant_Fungal_Acyltransferase"/>
</dbReference>
<evidence type="ECO:0000256" key="1">
    <source>
        <dbReference type="ARBA" id="ARBA00022679"/>
    </source>
</evidence>
<dbReference type="Proteomes" id="UP000664203">
    <property type="component" value="Unassembled WGS sequence"/>
</dbReference>
<proteinExistence type="predicted"/>
<dbReference type="GO" id="GO:0044550">
    <property type="term" value="P:secondary metabolite biosynthetic process"/>
    <property type="evidence" value="ECO:0007669"/>
    <property type="project" value="TreeGrafter"/>
</dbReference>
<protein>
    <submittedName>
        <fullName evidence="2">Uncharacterized protein</fullName>
    </submittedName>
</protein>
<reference evidence="2" key="1">
    <citation type="submission" date="2021-03" db="EMBL/GenBank/DDBJ databases">
        <authorList>
            <person name="Tagirdzhanova G."/>
        </authorList>
    </citation>
    <scope>NUCLEOTIDE SEQUENCE</scope>
</reference>
<evidence type="ECO:0000313" key="3">
    <source>
        <dbReference type="Proteomes" id="UP000664203"/>
    </source>
</evidence>
<accession>A0A8H3I133</accession>
<gene>
    <name evidence="2" type="ORF">ALECFALPRED_006925</name>
</gene>
<dbReference type="Pfam" id="PF02458">
    <property type="entry name" value="Transferase"/>
    <property type="match status" value="1"/>
</dbReference>
<dbReference type="Gene3D" id="3.30.559.10">
    <property type="entry name" value="Chloramphenicol acetyltransferase-like domain"/>
    <property type="match status" value="2"/>
</dbReference>
<sequence>MPVTVHSRSRVFPHSHVPSAQSKVESLSIIDAIVLYFAKSACVWFYKESLDTLRLISSLSKTLNAYPQWAGQLRFAEYNPGAGHVHRQGRLELCHGSSSDPGVECILAEAELPMSSMVPPDETTKHWDATHVDYGEFLDMETEFALHDSKEYKGLPSMKVQITTFKDGGMALAVGLVHSLADAAAVLTFMKDWAATNLALSSSNPAPMLQPLFNPSLIDAAAAGNVDAESPDPSILEVADKLPVHRFDYWAAAPSIPNWALSSTKIPPELASQSQDILTGNPIPWHTWDTTAPCSHTMFFFSAAETHAIYLHAAANTPTRISHQDAMLAHLWAALIRARGLKEGEDHSIAVSIDGRRRLQEPLPPSFIGSPILNVGIPTRATASTSPASSAKDMADKATAIRINVAKFDGEAVAALLHEMCFELGGQRRWNCFLGDHHTIVTSWVGIGVGEVVFEEGNKVKWAEPVIPPCDGVVIVGEGGVGRDDAKEGCEAKKEWWSKGVNLNVHLRSDVMKRLMEDEGIRAFAEKK</sequence>
<dbReference type="AlphaFoldDB" id="A0A8H3I133"/>
<keyword evidence="3" id="KW-1185">Reference proteome</keyword>
<dbReference type="GO" id="GO:0016747">
    <property type="term" value="F:acyltransferase activity, transferring groups other than amino-acyl groups"/>
    <property type="evidence" value="ECO:0007669"/>
    <property type="project" value="TreeGrafter"/>
</dbReference>
<organism evidence="2 3">
    <name type="scientific">Alectoria fallacina</name>
    <dbReference type="NCBI Taxonomy" id="1903189"/>
    <lineage>
        <taxon>Eukaryota</taxon>
        <taxon>Fungi</taxon>
        <taxon>Dikarya</taxon>
        <taxon>Ascomycota</taxon>
        <taxon>Pezizomycotina</taxon>
        <taxon>Lecanoromycetes</taxon>
        <taxon>OSLEUM clade</taxon>
        <taxon>Lecanoromycetidae</taxon>
        <taxon>Lecanorales</taxon>
        <taxon>Lecanorineae</taxon>
        <taxon>Parmeliaceae</taxon>
        <taxon>Alectoria</taxon>
    </lineage>
</organism>
<name>A0A8H3I133_9LECA</name>
<dbReference type="OrthoDB" id="444127at2759"/>
<dbReference type="EMBL" id="CAJPDR010000045">
    <property type="protein sequence ID" value="CAF9910897.1"/>
    <property type="molecule type" value="Genomic_DNA"/>
</dbReference>
<keyword evidence="1" id="KW-0808">Transferase</keyword>
<dbReference type="PANTHER" id="PTHR31642:SF310">
    <property type="entry name" value="FATTY ALCOHOL:CAFFEOYL-COA ACYLTRANSFERASE"/>
    <property type="match status" value="1"/>
</dbReference>
<dbReference type="InterPro" id="IPR023213">
    <property type="entry name" value="CAT-like_dom_sf"/>
</dbReference>
<dbReference type="PANTHER" id="PTHR31642">
    <property type="entry name" value="TRICHOTHECENE 3-O-ACETYLTRANSFERASE"/>
    <property type="match status" value="1"/>
</dbReference>
<comment type="caution">
    <text evidence="2">The sequence shown here is derived from an EMBL/GenBank/DDBJ whole genome shotgun (WGS) entry which is preliminary data.</text>
</comment>
<evidence type="ECO:0000313" key="2">
    <source>
        <dbReference type="EMBL" id="CAF9910897.1"/>
    </source>
</evidence>